<keyword evidence="3" id="KW-1185">Reference proteome</keyword>
<dbReference type="KEGG" id="cbac:JI75_01220"/>
<dbReference type="Gene3D" id="1.10.8.260">
    <property type="entry name" value="HI0933 insert domain-like"/>
    <property type="match status" value="1"/>
</dbReference>
<dbReference type="AlphaFoldDB" id="A0A0A8B207"/>
<dbReference type="EMBL" id="CP009302">
    <property type="protein sequence ID" value="AJC11511.1"/>
    <property type="molecule type" value="Genomic_DNA"/>
</dbReference>
<dbReference type="SUPFAM" id="SSF160996">
    <property type="entry name" value="HI0933 insert domain-like"/>
    <property type="match status" value="1"/>
</dbReference>
<evidence type="ECO:0000313" key="2">
    <source>
        <dbReference type="EMBL" id="AJC11511.1"/>
    </source>
</evidence>
<dbReference type="OrthoDB" id="9773233at2"/>
<dbReference type="InterPro" id="IPR057661">
    <property type="entry name" value="RsdA/BaiN/AoA(So)_Rossmann"/>
</dbReference>
<name>A0A0A8B207_9ACTN</name>
<protein>
    <recommendedName>
        <fullName evidence="1">RsdA/BaiN/AoA(So)-like Rossmann fold-like domain-containing protein</fullName>
    </recommendedName>
</protein>
<evidence type="ECO:0000313" key="3">
    <source>
        <dbReference type="Proteomes" id="UP000031121"/>
    </source>
</evidence>
<reference evidence="2 3" key="2">
    <citation type="journal article" date="2015" name="Genome Announc.">
        <title>Complete Genome Sequence of Coriobacteriaceae Strain 68-1-3, a Novel Mucus-Degrading Isolate from the Swine Intestinal Tract.</title>
        <authorList>
            <person name="Looft T."/>
            <person name="Bayles D.O."/>
            <person name="Alt D.P."/>
            <person name="Stanton T.B."/>
        </authorList>
    </citation>
    <scope>NUCLEOTIDE SEQUENCE [LARGE SCALE GENOMIC DNA]</scope>
    <source>
        <strain evidence="2 3">68-1-3</strain>
    </source>
</reference>
<dbReference type="Gene3D" id="2.40.30.10">
    <property type="entry name" value="Translation factors"/>
    <property type="match status" value="1"/>
</dbReference>
<feature type="domain" description="RsdA/BaiN/AoA(So)-like Rossmann fold-like" evidence="1">
    <location>
        <begin position="104"/>
        <end position="422"/>
    </location>
</feature>
<dbReference type="InterPro" id="IPR004792">
    <property type="entry name" value="BaiN-like"/>
</dbReference>
<gene>
    <name evidence="2" type="ORF">JI75_01220</name>
</gene>
<dbReference type="Pfam" id="PF03486">
    <property type="entry name" value="HI0933_like"/>
    <property type="match status" value="1"/>
</dbReference>
<sequence length="433" mass="45688">MIIGGGAAGLAAAVSAGEYIRNNELDIEVALFEQDERVGRSILATGNGRCNVSNSRAEADAASAFYNGEFVARVLAGLRDRAGGSGEDGGAPTRFGASEPTDPVLRFFSDRGLAFREESDGRLYPAANKATSVLDVLRAAARRAGVVERCGCRVAAVEPPRALSGRFTLRMADGAFERADAVVIAVGGRALDSLSVEGARVLRTRPVLGPLKTDPTWTRELDNIRLRCKVSLFRPQRSTERRMIAPPAAGEVLFRKYGLSGIVVYDLSRFAWAGDTVELNMLGCDPSGALAYLLRRRGRLSRALRGGPITCDDMLRGLVLPQIGHVVLKRCGLAGESACSDDALGALSAMISAFPLEVQGMGDPAQCQVRRGGIDVASVSDIDLRMDGAEGLFCAGEALDVDGPCGGYNLHWAWASGLVAGRAAARFAEGEGA</sequence>
<dbReference type="SUPFAM" id="SSF51905">
    <property type="entry name" value="FAD/NAD(P)-binding domain"/>
    <property type="match status" value="1"/>
</dbReference>
<dbReference type="PANTHER" id="PTHR42887:SF2">
    <property type="entry name" value="OS12G0638800 PROTEIN"/>
    <property type="match status" value="1"/>
</dbReference>
<reference evidence="3" key="1">
    <citation type="submission" date="2014-08" db="EMBL/GenBank/DDBJ databases">
        <title>Coriobacteriaceae sp. complete genome.</title>
        <authorList>
            <person name="Looft T."/>
            <person name="Bayles D.O."/>
            <person name="Stanton T.B."/>
        </authorList>
    </citation>
    <scope>NUCLEOTIDE SEQUENCE [LARGE SCALE GENOMIC DNA]</scope>
    <source>
        <strain evidence="3">68-1-3</strain>
    </source>
</reference>
<proteinExistence type="predicted"/>
<organism evidence="2 3">
    <name type="scientific">Berryella intestinalis</name>
    <dbReference type="NCBI Taxonomy" id="1531429"/>
    <lineage>
        <taxon>Bacteria</taxon>
        <taxon>Bacillati</taxon>
        <taxon>Actinomycetota</taxon>
        <taxon>Coriobacteriia</taxon>
        <taxon>Eggerthellales</taxon>
        <taxon>Eggerthellaceae</taxon>
        <taxon>Berryella</taxon>
    </lineage>
</organism>
<dbReference type="Gene3D" id="3.50.50.60">
    <property type="entry name" value="FAD/NAD(P)-binding domain"/>
    <property type="match status" value="1"/>
</dbReference>
<dbReference type="Proteomes" id="UP000031121">
    <property type="component" value="Chromosome"/>
</dbReference>
<dbReference type="HOGENOM" id="CLU_025174_3_1_11"/>
<evidence type="ECO:0000259" key="1">
    <source>
        <dbReference type="Pfam" id="PF03486"/>
    </source>
</evidence>
<dbReference type="InterPro" id="IPR023166">
    <property type="entry name" value="BaiN-like_dom_sf"/>
</dbReference>
<accession>A0A0A8B207</accession>
<dbReference type="InterPro" id="IPR036188">
    <property type="entry name" value="FAD/NAD-bd_sf"/>
</dbReference>
<dbReference type="PANTHER" id="PTHR42887">
    <property type="entry name" value="OS12G0638800 PROTEIN"/>
    <property type="match status" value="1"/>
</dbReference>